<feature type="region of interest" description="Disordered" evidence="1">
    <location>
        <begin position="164"/>
        <end position="199"/>
    </location>
</feature>
<protein>
    <recommendedName>
        <fullName evidence="4">PPM-type phosphatase domain-containing protein</fullName>
    </recommendedName>
</protein>
<feature type="non-terminal residue" evidence="2">
    <location>
        <position position="1"/>
    </location>
</feature>
<comment type="caution">
    <text evidence="2">The sequence shown here is derived from an EMBL/GenBank/DDBJ whole genome shotgun (WGS) entry which is preliminary data.</text>
</comment>
<evidence type="ECO:0008006" key="4">
    <source>
        <dbReference type="Google" id="ProtNLM"/>
    </source>
</evidence>
<gene>
    <name evidence="2" type="ORF">Vretifemale_10011</name>
</gene>
<evidence type="ECO:0000313" key="2">
    <source>
        <dbReference type="EMBL" id="GIL80705.1"/>
    </source>
</evidence>
<dbReference type="Proteomes" id="UP000747110">
    <property type="component" value="Unassembled WGS sequence"/>
</dbReference>
<dbReference type="SUPFAM" id="SSF81606">
    <property type="entry name" value="PP2C-like"/>
    <property type="match status" value="1"/>
</dbReference>
<organism evidence="2 3">
    <name type="scientific">Volvox reticuliferus</name>
    <dbReference type="NCBI Taxonomy" id="1737510"/>
    <lineage>
        <taxon>Eukaryota</taxon>
        <taxon>Viridiplantae</taxon>
        <taxon>Chlorophyta</taxon>
        <taxon>core chlorophytes</taxon>
        <taxon>Chlorophyceae</taxon>
        <taxon>CS clade</taxon>
        <taxon>Chlamydomonadales</taxon>
        <taxon>Volvocaceae</taxon>
        <taxon>Volvox</taxon>
    </lineage>
</organism>
<dbReference type="OrthoDB" id="552541at2759"/>
<dbReference type="EMBL" id="BNCP01000019">
    <property type="protein sequence ID" value="GIL80705.1"/>
    <property type="molecule type" value="Genomic_DNA"/>
</dbReference>
<dbReference type="Gene3D" id="3.60.40.10">
    <property type="entry name" value="PPM-type phosphatase domain"/>
    <property type="match status" value="1"/>
</dbReference>
<accession>A0A8J4FL11</accession>
<evidence type="ECO:0000313" key="3">
    <source>
        <dbReference type="Proteomes" id="UP000747110"/>
    </source>
</evidence>
<feature type="region of interest" description="Disordered" evidence="1">
    <location>
        <begin position="1"/>
        <end position="27"/>
    </location>
</feature>
<name>A0A8J4FL11_9CHLO</name>
<sequence length="583" mass="57095">MGCFNSKLRPVGHDDNPLDTKPEAQLSSPVPNVALSQALIAEQCLRGAKLYGIATSGDAALLFSRLVISRGHILAAVFEGHVSPSAADYCRSHCWDAFVQASASRQQTPVAAALRALDRGFLTSSKHSLESRLVSGCSATLLHIDLTARTVTVATVGAHGSVALGSAARDGSGTGRDSTTTDASRRGQSRASGACGGGQEARAVLRAGESQWGGVSGRGPRGSIRGHRPLSRFVTLEAPSGECRRGLSGLVDLVQSALSPAGVENAVAGSSVATTQVSAAPSLSAPEPSVTSIASGGSGHGGTAPFMRRIAGAPAATLPPQALGFGCAKDALLVTAFENAAAAAAAAAVAHAHSSHQQPPRALATGRFAALGRLHCGCDVRVVSRPLVASDDCLVLLAGCGGTGSHTNAGVRAGTRCGSGAGGVPAEAAAAASINSGGGGGSGVEGGGGGTGPGSARNALGASASSGLVGSLSLSPLPNVCSPAGALSATDAVSLAHELVTVHQAGKDGAATAHATASGGFGGPTGGNRFDVLYDSYDSEAVAVAAATAATVDDVRAAVAAAASTQRTCPVGDRSAMAVASYA</sequence>
<evidence type="ECO:0000256" key="1">
    <source>
        <dbReference type="SAM" id="MobiDB-lite"/>
    </source>
</evidence>
<reference evidence="2" key="1">
    <citation type="journal article" date="2021" name="Proc. Natl. Acad. Sci. U.S.A.">
        <title>Three genomes in the algal genus Volvox reveal the fate of a haploid sex-determining region after a transition to homothallism.</title>
        <authorList>
            <person name="Yamamoto K."/>
            <person name="Hamaji T."/>
            <person name="Kawai-Toyooka H."/>
            <person name="Matsuzaki R."/>
            <person name="Takahashi F."/>
            <person name="Nishimura Y."/>
            <person name="Kawachi M."/>
            <person name="Noguchi H."/>
            <person name="Minakuchi Y."/>
            <person name="Umen J.G."/>
            <person name="Toyoda A."/>
            <person name="Nozaki H."/>
        </authorList>
    </citation>
    <scope>NUCLEOTIDE SEQUENCE</scope>
    <source>
        <strain evidence="2">NIES-3786</strain>
    </source>
</reference>
<feature type="compositionally biased region" description="Basic and acidic residues" evidence="1">
    <location>
        <begin position="11"/>
        <end position="22"/>
    </location>
</feature>
<proteinExistence type="predicted"/>
<keyword evidence="3" id="KW-1185">Reference proteome</keyword>
<dbReference type="InterPro" id="IPR036457">
    <property type="entry name" value="PPM-type-like_dom_sf"/>
</dbReference>
<feature type="compositionally biased region" description="Low complexity" evidence="1">
    <location>
        <begin position="164"/>
        <end position="182"/>
    </location>
</feature>
<dbReference type="AlphaFoldDB" id="A0A8J4FL11"/>